<accession>A0ABY0VUN0</accession>
<dbReference type="Proteomes" id="UP000182476">
    <property type="component" value="Chromosome I"/>
</dbReference>
<evidence type="ECO:0000313" key="2">
    <source>
        <dbReference type="Proteomes" id="UP000182476"/>
    </source>
</evidence>
<sequence length="367" mass="42055">MFWDQNDLLRLAAHDFEKYIFISGMQAICNYEDGIIEVLIEPAGQNPIGDVFKKIFGCSIRDARRTKPVLKVFQSEKDGPRVVIGHPSDLCKILTGHGTVSTLSLKISNIKIAHHDETLERLNNIAGALLFQLDLESGVPLVLKRQREPREYRRLAKVEKLPDLKFPTSEFESAPLSLYWYGRSAVGMPLLQFLAFYQVIEFYYPRYAEYEAHRKLKAVLKHPTFRGDRDSDVAKLLNVISVSRSGAFGDERSQLRATLDECLHNDELRRFLLENPEREQFYSNKAKSAYHKVSLAGDEAELRADVARRIYDIRCKIVHTKSDTRDVEVELLLPYSKEADQLKHEIELVQFVAQQVLIAGSMPIGKY</sequence>
<organism evidence="1 2">
    <name type="scientific">Pseudomonas mandelii</name>
    <dbReference type="NCBI Taxonomy" id="75612"/>
    <lineage>
        <taxon>Bacteria</taxon>
        <taxon>Pseudomonadati</taxon>
        <taxon>Pseudomonadota</taxon>
        <taxon>Gammaproteobacteria</taxon>
        <taxon>Pseudomonadales</taxon>
        <taxon>Pseudomonadaceae</taxon>
        <taxon>Pseudomonas</taxon>
    </lineage>
</organism>
<dbReference type="EMBL" id="LT629796">
    <property type="protein sequence ID" value="SDU56518.1"/>
    <property type="molecule type" value="Genomic_DNA"/>
</dbReference>
<proteinExistence type="predicted"/>
<evidence type="ECO:0000313" key="1">
    <source>
        <dbReference type="EMBL" id="SDU56518.1"/>
    </source>
</evidence>
<gene>
    <name evidence="1" type="ORF">SAMN04489801_4481</name>
</gene>
<evidence type="ECO:0008006" key="3">
    <source>
        <dbReference type="Google" id="ProtNLM"/>
    </source>
</evidence>
<keyword evidence="2" id="KW-1185">Reference proteome</keyword>
<name>A0ABY0VUN0_9PSED</name>
<protein>
    <recommendedName>
        <fullName evidence="3">Apea-like HEPN domain-containing protein</fullName>
    </recommendedName>
</protein>
<reference evidence="1 2" key="1">
    <citation type="submission" date="2016-10" db="EMBL/GenBank/DDBJ databases">
        <authorList>
            <person name="Varghese N."/>
            <person name="Submissions S."/>
        </authorList>
    </citation>
    <scope>NUCLEOTIDE SEQUENCE [LARGE SCALE GENOMIC DNA]</scope>
    <source>
        <strain evidence="1 2">LMG 21607</strain>
    </source>
</reference>